<dbReference type="Proteomes" id="UP001595828">
    <property type="component" value="Unassembled WGS sequence"/>
</dbReference>
<evidence type="ECO:0000259" key="1">
    <source>
        <dbReference type="Pfam" id="PF01796"/>
    </source>
</evidence>
<reference evidence="4" key="1">
    <citation type="journal article" date="2019" name="Int. J. Syst. Evol. Microbiol.">
        <title>The Global Catalogue of Microorganisms (GCM) 10K type strain sequencing project: providing services to taxonomists for standard genome sequencing and annotation.</title>
        <authorList>
            <consortium name="The Broad Institute Genomics Platform"/>
            <consortium name="The Broad Institute Genome Sequencing Center for Infectious Disease"/>
            <person name="Wu L."/>
            <person name="Ma J."/>
        </authorList>
    </citation>
    <scope>NUCLEOTIDE SEQUENCE [LARGE SCALE GENOMIC DNA]</scope>
    <source>
        <strain evidence="4">CGMCC 1.12989</strain>
    </source>
</reference>
<sequence length="136" mass="14956">MTLPRPLPALTADSRPFWTGGACGELLIEQCCACEYLIHPPTGFCPVCEGRETRFAPVSGKAFVETFTINHKQWMPGLPERYVLALVRLAEQDDVRLATNIVGCAPEDVSFGMPVSVRFEQCEDIWVPLFAPDAGA</sequence>
<dbReference type="RefSeq" id="WP_379539271.1">
    <property type="nucleotide sequence ID" value="NZ_JBHSDR010000006.1"/>
</dbReference>
<evidence type="ECO:0000259" key="2">
    <source>
        <dbReference type="Pfam" id="PF12172"/>
    </source>
</evidence>
<protein>
    <submittedName>
        <fullName evidence="3">Zn-ribbon domain-containing OB-fold protein</fullName>
    </submittedName>
</protein>
<feature type="domain" description="ChsH2 C-terminal OB-fold" evidence="1">
    <location>
        <begin position="57"/>
        <end position="120"/>
    </location>
</feature>
<dbReference type="InterPro" id="IPR022002">
    <property type="entry name" value="ChsH2_Znr"/>
</dbReference>
<evidence type="ECO:0000313" key="4">
    <source>
        <dbReference type="Proteomes" id="UP001595828"/>
    </source>
</evidence>
<proteinExistence type="predicted"/>
<dbReference type="InterPro" id="IPR002878">
    <property type="entry name" value="ChsH2_C"/>
</dbReference>
<keyword evidence="4" id="KW-1185">Reference proteome</keyword>
<organism evidence="3 4">
    <name type="scientific">Novosphingobium tardum</name>
    <dbReference type="NCBI Taxonomy" id="1538021"/>
    <lineage>
        <taxon>Bacteria</taxon>
        <taxon>Pseudomonadati</taxon>
        <taxon>Pseudomonadota</taxon>
        <taxon>Alphaproteobacteria</taxon>
        <taxon>Sphingomonadales</taxon>
        <taxon>Sphingomonadaceae</taxon>
        <taxon>Novosphingobium</taxon>
    </lineage>
</organism>
<dbReference type="SUPFAM" id="SSF50249">
    <property type="entry name" value="Nucleic acid-binding proteins"/>
    <property type="match status" value="1"/>
</dbReference>
<accession>A0ABV8RS89</accession>
<gene>
    <name evidence="3" type="ORF">ACFO0A_12145</name>
</gene>
<dbReference type="Pfam" id="PF12172">
    <property type="entry name" value="zf-ChsH2"/>
    <property type="match status" value="1"/>
</dbReference>
<dbReference type="InterPro" id="IPR012340">
    <property type="entry name" value="NA-bd_OB-fold"/>
</dbReference>
<feature type="domain" description="ChsH2 rubredoxin-like zinc ribbon" evidence="2">
    <location>
        <begin position="18"/>
        <end position="52"/>
    </location>
</feature>
<dbReference type="EMBL" id="JBHSDR010000006">
    <property type="protein sequence ID" value="MFC4295807.1"/>
    <property type="molecule type" value="Genomic_DNA"/>
</dbReference>
<dbReference type="InterPro" id="IPR052513">
    <property type="entry name" value="Thioester_dehydratase-like"/>
</dbReference>
<comment type="caution">
    <text evidence="3">The sequence shown here is derived from an EMBL/GenBank/DDBJ whole genome shotgun (WGS) entry which is preliminary data.</text>
</comment>
<dbReference type="PANTHER" id="PTHR34075">
    <property type="entry name" value="BLR3430 PROTEIN"/>
    <property type="match status" value="1"/>
</dbReference>
<dbReference type="PANTHER" id="PTHR34075:SF5">
    <property type="entry name" value="BLR3430 PROTEIN"/>
    <property type="match status" value="1"/>
</dbReference>
<dbReference type="Pfam" id="PF01796">
    <property type="entry name" value="OB_ChsH2_C"/>
    <property type="match status" value="1"/>
</dbReference>
<evidence type="ECO:0000313" key="3">
    <source>
        <dbReference type="EMBL" id="MFC4295807.1"/>
    </source>
</evidence>
<name>A0ABV8RS89_9SPHN</name>